<dbReference type="EC" id="2.1.1.-" evidence="2"/>
<comment type="caution">
    <text evidence="2">The sequence shown here is derived from an EMBL/GenBank/DDBJ whole genome shotgun (WGS) entry which is preliminary data.</text>
</comment>
<keyword evidence="2" id="KW-0808">Transferase</keyword>
<proteinExistence type="predicted"/>
<dbReference type="Gene3D" id="3.40.50.150">
    <property type="entry name" value="Vaccinia Virus protein VP39"/>
    <property type="match status" value="1"/>
</dbReference>
<dbReference type="GO" id="GO:0032259">
    <property type="term" value="P:methylation"/>
    <property type="evidence" value="ECO:0007669"/>
    <property type="project" value="UniProtKB-KW"/>
</dbReference>
<evidence type="ECO:0000259" key="1">
    <source>
        <dbReference type="Pfam" id="PF08241"/>
    </source>
</evidence>
<feature type="domain" description="Methyltransferase type 11" evidence="1">
    <location>
        <begin position="53"/>
        <end position="148"/>
    </location>
</feature>
<dbReference type="SUPFAM" id="SSF53335">
    <property type="entry name" value="S-adenosyl-L-methionine-dependent methyltransferases"/>
    <property type="match status" value="1"/>
</dbReference>
<protein>
    <submittedName>
        <fullName evidence="2">Putative methyltransferase YcgJ</fullName>
        <ecNumber evidence="2">2.1.1.-</ecNumber>
    </submittedName>
</protein>
<dbReference type="Pfam" id="PF08241">
    <property type="entry name" value="Methyltransf_11"/>
    <property type="match status" value="1"/>
</dbReference>
<dbReference type="RefSeq" id="WP_065078118.1">
    <property type="nucleotide sequence ID" value="NZ_LROS01000017.1"/>
</dbReference>
<evidence type="ECO:0000313" key="2">
    <source>
        <dbReference type="EMBL" id="OBR93909.1"/>
    </source>
</evidence>
<reference evidence="2 3" key="1">
    <citation type="journal article" date="2012" name="Front. Microbiol.">
        <title>Draft Genome Sequence of the Virulent Strain 01-B526 of the Fish Pathogen Aeromonas salmonicida.</title>
        <authorList>
            <person name="Charette S.J."/>
            <person name="Brochu F."/>
            <person name="Boyle B."/>
            <person name="Filion G."/>
            <person name="Tanaka K.H."/>
            <person name="Derome N."/>
        </authorList>
    </citation>
    <scope>NUCLEOTIDE SEQUENCE [LARGE SCALE GENOMIC DNA]</scope>
    <source>
        <strain evidence="2 3">P11</strain>
    </source>
</reference>
<evidence type="ECO:0000313" key="3">
    <source>
        <dbReference type="Proteomes" id="UP000093954"/>
    </source>
</evidence>
<keyword evidence="3" id="KW-1185">Reference proteome</keyword>
<dbReference type="PANTHER" id="PTHR43591">
    <property type="entry name" value="METHYLTRANSFERASE"/>
    <property type="match status" value="1"/>
</dbReference>
<accession>A0A1A6AV00</accession>
<dbReference type="AlphaFoldDB" id="A0A1A6AV00"/>
<dbReference type="CDD" id="cd02440">
    <property type="entry name" value="AdoMet_MTases"/>
    <property type="match status" value="1"/>
</dbReference>
<gene>
    <name evidence="2" type="primary">ycgJ_3</name>
    <name evidence="2" type="ORF">CLRAG_18120</name>
</gene>
<dbReference type="PATRIC" id="fig|1353534.3.peg.1853"/>
<name>A0A1A6AV00_9CLOT</name>
<dbReference type="GO" id="GO:0008757">
    <property type="term" value="F:S-adenosylmethionine-dependent methyltransferase activity"/>
    <property type="evidence" value="ECO:0007669"/>
    <property type="project" value="InterPro"/>
</dbReference>
<dbReference type="Proteomes" id="UP000093954">
    <property type="component" value="Unassembled WGS sequence"/>
</dbReference>
<keyword evidence="2" id="KW-0489">Methyltransferase</keyword>
<dbReference type="PANTHER" id="PTHR43591:SF24">
    <property type="entry name" value="2-METHOXY-6-POLYPRENYL-1,4-BENZOQUINOL METHYLASE, MITOCHONDRIAL"/>
    <property type="match status" value="1"/>
</dbReference>
<organism evidence="2 3">
    <name type="scientific">Clostridium ragsdalei P11</name>
    <dbReference type="NCBI Taxonomy" id="1353534"/>
    <lineage>
        <taxon>Bacteria</taxon>
        <taxon>Bacillati</taxon>
        <taxon>Bacillota</taxon>
        <taxon>Clostridia</taxon>
        <taxon>Eubacteriales</taxon>
        <taxon>Clostridiaceae</taxon>
        <taxon>Clostridium</taxon>
    </lineage>
</organism>
<sequence>MGNLSKRSNKYWSGRAPEFSGLRMNEYESPMRNAYEKFLLEILPDNKKDLEVLDVGTGAGFFALILNKLGCQVTAVDFSSEMLVQAKKNAEEKGMKDIVFLQMDAQNLTFPDNTFDFIITRNVTWIVEDAKKMYYHIHRVLKPGGIMVNIDANYGKTFKESDARGEKLVPTTQTIEQQRERNDISEECYITEKRRPSWDVDVLIDLGVSDLWIHLDFNKKLDLAGLNSSFTNGSKKDKSNKFAVVAKK</sequence>
<dbReference type="EMBL" id="LROS01000017">
    <property type="protein sequence ID" value="OBR93909.1"/>
    <property type="molecule type" value="Genomic_DNA"/>
</dbReference>
<dbReference type="InterPro" id="IPR013216">
    <property type="entry name" value="Methyltransf_11"/>
</dbReference>
<dbReference type="InterPro" id="IPR029063">
    <property type="entry name" value="SAM-dependent_MTases_sf"/>
</dbReference>